<dbReference type="EMBL" id="CAJVPI010000252">
    <property type="protein sequence ID" value="CAG8508348.1"/>
    <property type="molecule type" value="Genomic_DNA"/>
</dbReference>
<feature type="non-terminal residue" evidence="1">
    <location>
        <position position="1"/>
    </location>
</feature>
<sequence>FRDVFTHKVPFDMEIDDDANDIQIIPFISSISSQLNELNDKLADEQIEEYFQSKARRCLHYTLSYNQFVRFVTRKCITRFFLHPNRQKTLHRQSICSLLTSIHSHLLLSLSRSHRAAIHDYSALSTILDIYHDVLKHYRAYLEVEDEETNDHAGSQLIIGNYWAWIKTISDWIQASHNEWRGDDYLVIVPCLTVLVDIIKLKLLMSELDVDDLETIEAIDSILDVVNNNLPKICTLMTFPHITAIRRLLELILLTIKSTDNASVISLLLSALTPYTNYLTSVLTSSTFSALTSPTEYTEFFLSQRQYDNPAFIPYDAECLKRVIIIYMRSVEVFCDKFENDTDEYATNEDIENGIRCVLDAIEGLPSDQTVVEHVFRLFNNNDADMFDIMLSMTKLAIKKTQKKLERNQGNCKKGENVNRFLDMMVELREATESLMRRQLFPYNARSLVQRIVSVEEALMM</sequence>
<name>A0A9N8ZVA6_9GLOM</name>
<gene>
    <name evidence="1" type="ORF">PBRASI_LOCUS2977</name>
</gene>
<comment type="caution">
    <text evidence="1">The sequence shown here is derived from an EMBL/GenBank/DDBJ whole genome shotgun (WGS) entry which is preliminary data.</text>
</comment>
<proteinExistence type="predicted"/>
<organism evidence="1 2">
    <name type="scientific">Paraglomus brasilianum</name>
    <dbReference type="NCBI Taxonomy" id="144538"/>
    <lineage>
        <taxon>Eukaryota</taxon>
        <taxon>Fungi</taxon>
        <taxon>Fungi incertae sedis</taxon>
        <taxon>Mucoromycota</taxon>
        <taxon>Glomeromycotina</taxon>
        <taxon>Glomeromycetes</taxon>
        <taxon>Paraglomerales</taxon>
        <taxon>Paraglomeraceae</taxon>
        <taxon>Paraglomus</taxon>
    </lineage>
</organism>
<evidence type="ECO:0000313" key="1">
    <source>
        <dbReference type="EMBL" id="CAG8508348.1"/>
    </source>
</evidence>
<dbReference type="Proteomes" id="UP000789739">
    <property type="component" value="Unassembled WGS sequence"/>
</dbReference>
<keyword evidence="2" id="KW-1185">Reference proteome</keyword>
<evidence type="ECO:0000313" key="2">
    <source>
        <dbReference type="Proteomes" id="UP000789739"/>
    </source>
</evidence>
<protein>
    <submittedName>
        <fullName evidence="1">6124_t:CDS:1</fullName>
    </submittedName>
</protein>
<dbReference type="AlphaFoldDB" id="A0A9N8ZVA6"/>
<dbReference type="OrthoDB" id="8251209at2759"/>
<reference evidence="1" key="1">
    <citation type="submission" date="2021-06" db="EMBL/GenBank/DDBJ databases">
        <authorList>
            <person name="Kallberg Y."/>
            <person name="Tangrot J."/>
            <person name="Rosling A."/>
        </authorList>
    </citation>
    <scope>NUCLEOTIDE SEQUENCE</scope>
    <source>
        <strain evidence="1">BR232B</strain>
    </source>
</reference>
<accession>A0A9N8ZVA6</accession>